<accession>A0A3L9YVU5</accession>
<dbReference type="EMBL" id="REFC01000013">
    <property type="protein sequence ID" value="RMA58592.1"/>
    <property type="molecule type" value="Genomic_DNA"/>
</dbReference>
<protein>
    <submittedName>
        <fullName evidence="1">Uncharacterized protein</fullName>
    </submittedName>
</protein>
<gene>
    <name evidence="1" type="ORF">BXY75_1965</name>
</gene>
<evidence type="ECO:0000313" key="2">
    <source>
        <dbReference type="Proteomes" id="UP000271339"/>
    </source>
</evidence>
<dbReference type="OrthoDB" id="675448at2"/>
<keyword evidence="2" id="KW-1185">Reference proteome</keyword>
<reference evidence="1 2" key="1">
    <citation type="submission" date="2018-10" db="EMBL/GenBank/DDBJ databases">
        <title>Genomic Encyclopedia of Archaeal and Bacterial Type Strains, Phase II (KMG-II): from individual species to whole genera.</title>
        <authorList>
            <person name="Goeker M."/>
        </authorList>
    </citation>
    <scope>NUCLEOTIDE SEQUENCE [LARGE SCALE GENOMIC DNA]</scope>
    <source>
        <strain evidence="1 2">DSM 23424</strain>
    </source>
</reference>
<dbReference type="RefSeq" id="WP_121907540.1">
    <property type="nucleotide sequence ID" value="NZ_REFC01000013.1"/>
</dbReference>
<sequence>MEQSNLEQKEENFRKLGDILNTCESLVEKVGHLQVDLFNAPDKDLEKILDILNNDFSAAHQLITEYWHTYEDKITQLRK</sequence>
<dbReference type="Proteomes" id="UP000271339">
    <property type="component" value="Unassembled WGS sequence"/>
</dbReference>
<comment type="caution">
    <text evidence="1">The sequence shown here is derived from an EMBL/GenBank/DDBJ whole genome shotgun (WGS) entry which is preliminary data.</text>
</comment>
<evidence type="ECO:0000313" key="1">
    <source>
        <dbReference type="EMBL" id="RMA58592.1"/>
    </source>
</evidence>
<organism evidence="1 2">
    <name type="scientific">Ulvibacter antarcticus</name>
    <dbReference type="NCBI Taxonomy" id="442714"/>
    <lineage>
        <taxon>Bacteria</taxon>
        <taxon>Pseudomonadati</taxon>
        <taxon>Bacteroidota</taxon>
        <taxon>Flavobacteriia</taxon>
        <taxon>Flavobacteriales</taxon>
        <taxon>Flavobacteriaceae</taxon>
        <taxon>Ulvibacter</taxon>
    </lineage>
</organism>
<proteinExistence type="predicted"/>
<name>A0A3L9YVU5_9FLAO</name>
<dbReference type="AlphaFoldDB" id="A0A3L9YVU5"/>